<comment type="caution">
    <text evidence="2">The sequence shown here is derived from an EMBL/GenBank/DDBJ whole genome shotgun (WGS) entry which is preliminary data.</text>
</comment>
<dbReference type="GO" id="GO:0043856">
    <property type="term" value="F:anti-sigma factor antagonist activity"/>
    <property type="evidence" value="ECO:0007669"/>
    <property type="project" value="TreeGrafter"/>
</dbReference>
<dbReference type="Gene3D" id="3.30.750.24">
    <property type="entry name" value="STAS domain"/>
    <property type="match status" value="1"/>
</dbReference>
<proteinExistence type="predicted"/>
<dbReference type="InterPro" id="IPR002645">
    <property type="entry name" value="STAS_dom"/>
</dbReference>
<name>A0A2P8PWP4_9ACTN</name>
<dbReference type="EMBL" id="PYBJ01000030">
    <property type="protein sequence ID" value="PSM38411.1"/>
    <property type="molecule type" value="Genomic_DNA"/>
</dbReference>
<dbReference type="SUPFAM" id="SSF52091">
    <property type="entry name" value="SpoIIaa-like"/>
    <property type="match status" value="1"/>
</dbReference>
<evidence type="ECO:0000259" key="1">
    <source>
        <dbReference type="PROSITE" id="PS50801"/>
    </source>
</evidence>
<dbReference type="PANTHER" id="PTHR33495">
    <property type="entry name" value="ANTI-SIGMA FACTOR ANTAGONIST TM_1081-RELATED-RELATED"/>
    <property type="match status" value="1"/>
</dbReference>
<dbReference type="AlphaFoldDB" id="A0A2P8PWP4"/>
<dbReference type="RefSeq" id="WP_107021368.1">
    <property type="nucleotide sequence ID" value="NZ_KZ679056.1"/>
</dbReference>
<dbReference type="PANTHER" id="PTHR33495:SF2">
    <property type="entry name" value="ANTI-SIGMA FACTOR ANTAGONIST TM_1081-RELATED"/>
    <property type="match status" value="1"/>
</dbReference>
<dbReference type="Pfam" id="PF01740">
    <property type="entry name" value="STAS"/>
    <property type="match status" value="1"/>
</dbReference>
<organism evidence="2 3">
    <name type="scientific">Streptomyces dioscori</name>
    <dbReference type="NCBI Taxonomy" id="2109333"/>
    <lineage>
        <taxon>Bacteria</taxon>
        <taxon>Bacillati</taxon>
        <taxon>Actinomycetota</taxon>
        <taxon>Actinomycetes</taxon>
        <taxon>Kitasatosporales</taxon>
        <taxon>Streptomycetaceae</taxon>
        <taxon>Streptomyces</taxon>
        <taxon>Streptomyces aurantiacus group</taxon>
    </lineage>
</organism>
<feature type="domain" description="STAS" evidence="1">
    <location>
        <begin position="8"/>
        <end position="104"/>
    </location>
</feature>
<dbReference type="InterPro" id="IPR036513">
    <property type="entry name" value="STAS_dom_sf"/>
</dbReference>
<dbReference type="OrthoDB" id="4833278at2"/>
<keyword evidence="3" id="KW-1185">Reference proteome</keyword>
<evidence type="ECO:0000313" key="3">
    <source>
        <dbReference type="Proteomes" id="UP000240429"/>
    </source>
</evidence>
<sequence length="128" mass="14153">MGTHHVTFGLRHRTMGDTLLLLPRGELDAWADQELFPRIADLLDRPGDPALSGVVVDLGAVTFLDAGGLRLLVRLRNRTCLSGTELRLARTPAKVRRVLRLSRLERTFTFLDEPRSPCDKASGRGVPA</sequence>
<evidence type="ECO:0000313" key="2">
    <source>
        <dbReference type="EMBL" id="PSM38411.1"/>
    </source>
</evidence>
<reference evidence="2 3" key="1">
    <citation type="submission" date="2018-03" db="EMBL/GenBank/DDBJ databases">
        <title>Streptomyces dioscori sp. nov., a novel endophytic actinobacterium isolated from bulbil of Dioscorea bulbifera L.</title>
        <authorList>
            <person name="Zhikuan W."/>
        </authorList>
    </citation>
    <scope>NUCLEOTIDE SEQUENCE [LARGE SCALE GENOMIC DNA]</scope>
    <source>
        <strain evidence="2 3">A217</strain>
    </source>
</reference>
<gene>
    <name evidence="2" type="ORF">C6Y14_37480</name>
</gene>
<accession>A0A2P8PWP4</accession>
<dbReference type="Proteomes" id="UP000240429">
    <property type="component" value="Unassembled WGS sequence"/>
</dbReference>
<dbReference type="CDD" id="cd07043">
    <property type="entry name" value="STAS_anti-anti-sigma_factors"/>
    <property type="match status" value="1"/>
</dbReference>
<dbReference type="PROSITE" id="PS50801">
    <property type="entry name" value="STAS"/>
    <property type="match status" value="1"/>
</dbReference>
<protein>
    <submittedName>
        <fullName evidence="2">Anti-sigma factor antagonist</fullName>
    </submittedName>
</protein>